<dbReference type="EMBL" id="DPRK01000270">
    <property type="protein sequence ID" value="HCY83159.1"/>
    <property type="molecule type" value="Genomic_DNA"/>
</dbReference>
<gene>
    <name evidence="1" type="ORF">DHV22_16930</name>
</gene>
<sequence>MNTTYSFEVIEAIAYSRLENQTFTVGECIVLHQWHNGFSTPGIDLMNKYKTVRKQIEKTKWVKPEMKYMEGGDLYKQCPYLLTWKKIINN</sequence>
<dbReference type="AlphaFoldDB" id="A0A3D6BYA0"/>
<accession>A0A3D6BYA0</accession>
<evidence type="ECO:0000313" key="2">
    <source>
        <dbReference type="Proteomes" id="UP000263268"/>
    </source>
</evidence>
<proteinExistence type="predicted"/>
<comment type="caution">
    <text evidence="1">The sequence shown here is derived from an EMBL/GenBank/DDBJ whole genome shotgun (WGS) entry which is preliminary data.</text>
</comment>
<dbReference type="Proteomes" id="UP000263268">
    <property type="component" value="Unassembled WGS sequence"/>
</dbReference>
<name>A0A3D6BYA0_9FLAO</name>
<reference evidence="1 2" key="1">
    <citation type="journal article" date="2018" name="Nat. Biotechnol.">
        <title>A standardized bacterial taxonomy based on genome phylogeny substantially revises the tree of life.</title>
        <authorList>
            <person name="Parks D.H."/>
            <person name="Chuvochina M."/>
            <person name="Waite D.W."/>
            <person name="Rinke C."/>
            <person name="Skarshewski A."/>
            <person name="Chaumeil P.A."/>
            <person name="Hugenholtz P."/>
        </authorList>
    </citation>
    <scope>NUCLEOTIDE SEQUENCE [LARGE SCALE GENOMIC DNA]</scope>
    <source>
        <strain evidence="1">UBA10227</strain>
    </source>
</reference>
<organism evidence="1 2">
    <name type="scientific">Xanthomarina gelatinilytica</name>
    <dbReference type="NCBI Taxonomy" id="1137281"/>
    <lineage>
        <taxon>Bacteria</taxon>
        <taxon>Pseudomonadati</taxon>
        <taxon>Bacteroidota</taxon>
        <taxon>Flavobacteriia</taxon>
        <taxon>Flavobacteriales</taxon>
        <taxon>Flavobacteriaceae</taxon>
        <taxon>Xanthomarina</taxon>
    </lineage>
</organism>
<protein>
    <submittedName>
        <fullName evidence="1">Uncharacterized protein</fullName>
    </submittedName>
</protein>
<evidence type="ECO:0000313" key="1">
    <source>
        <dbReference type="EMBL" id="HCY83159.1"/>
    </source>
</evidence>